<dbReference type="RefSeq" id="WP_102521217.1">
    <property type="nucleotide sequence ID" value="NZ_LT960611.1"/>
</dbReference>
<gene>
    <name evidence="9" type="ORF">VTAP4600_A0341</name>
</gene>
<sequence length="148" mass="16844">MKISRFHPLILALFLSVFSVQLSAEVALFSKAESEKISKVELFEFESPEQQKRAIALAKELRCPQCQNQNLVESNSPIAQDLRLKVYQKVKQGETNEAIKAGMVKQFGEFVLYRPEIGTSTFMLWLLPLLAVAVFIYYVLSSVRTKKV</sequence>
<keyword evidence="2 7" id="KW-0349">Heme</keyword>
<dbReference type="Pfam" id="PF03918">
    <property type="entry name" value="CcmH"/>
    <property type="match status" value="1"/>
</dbReference>
<dbReference type="Proteomes" id="UP000235828">
    <property type="component" value="Chromosome A"/>
</dbReference>
<keyword evidence="7" id="KW-1133">Transmembrane helix</keyword>
<feature type="signal peptide" evidence="7">
    <location>
        <begin position="1"/>
        <end position="24"/>
    </location>
</feature>
<keyword evidence="7" id="KW-0812">Transmembrane</keyword>
<dbReference type="CDD" id="cd16378">
    <property type="entry name" value="CcmH_N"/>
    <property type="match status" value="1"/>
</dbReference>
<proteinExistence type="inferred from homology"/>
<evidence type="ECO:0000256" key="2">
    <source>
        <dbReference type="ARBA" id="ARBA00022617"/>
    </source>
</evidence>
<evidence type="ECO:0000256" key="4">
    <source>
        <dbReference type="ARBA" id="ARBA00022729"/>
    </source>
</evidence>
<dbReference type="InterPro" id="IPR005616">
    <property type="entry name" value="CcmH/CycL/Ccl2/NrfF_N"/>
</dbReference>
<dbReference type="FunFam" id="1.10.8.640:FF:000001">
    <property type="entry name" value="Cytochrome c-type biogenesis protein"/>
    <property type="match status" value="1"/>
</dbReference>
<keyword evidence="4 7" id="KW-0732">Signal</keyword>
<evidence type="ECO:0000256" key="5">
    <source>
        <dbReference type="ARBA" id="ARBA00022748"/>
    </source>
</evidence>
<dbReference type="GO" id="GO:0046872">
    <property type="term" value="F:metal ion binding"/>
    <property type="evidence" value="ECO:0007669"/>
    <property type="project" value="UniProtKB-KW"/>
</dbReference>
<dbReference type="GO" id="GO:0005886">
    <property type="term" value="C:plasma membrane"/>
    <property type="evidence" value="ECO:0007669"/>
    <property type="project" value="TreeGrafter"/>
</dbReference>
<evidence type="ECO:0000259" key="8">
    <source>
        <dbReference type="Pfam" id="PF03918"/>
    </source>
</evidence>
<protein>
    <recommendedName>
        <fullName evidence="7">Cytochrome c-type biogenesis protein</fullName>
    </recommendedName>
</protein>
<comment type="similarity">
    <text evidence="1 7">Belongs to the CcmH/CycL/Ccl2/NrfF family.</text>
</comment>
<organism evidence="9 10">
    <name type="scientific">Vibrio tapetis subsp. tapetis</name>
    <dbReference type="NCBI Taxonomy" id="1671868"/>
    <lineage>
        <taxon>Bacteria</taxon>
        <taxon>Pseudomonadati</taxon>
        <taxon>Pseudomonadota</taxon>
        <taxon>Gammaproteobacteria</taxon>
        <taxon>Vibrionales</taxon>
        <taxon>Vibrionaceae</taxon>
        <taxon>Vibrio</taxon>
    </lineage>
</organism>
<comment type="function">
    <text evidence="7">Possible subunit of a heme lyase.</text>
</comment>
<evidence type="ECO:0000256" key="3">
    <source>
        <dbReference type="ARBA" id="ARBA00022723"/>
    </source>
</evidence>
<dbReference type="PANTHER" id="PTHR47870">
    <property type="entry name" value="CYTOCHROME C-TYPE BIOGENESIS PROTEIN CCMH"/>
    <property type="match status" value="1"/>
</dbReference>
<name>A0A2N8Z8V3_9VIBR</name>
<keyword evidence="9" id="KW-0456">Lyase</keyword>
<evidence type="ECO:0000313" key="9">
    <source>
        <dbReference type="EMBL" id="SON48320.1"/>
    </source>
</evidence>
<evidence type="ECO:0000313" key="10">
    <source>
        <dbReference type="Proteomes" id="UP000235828"/>
    </source>
</evidence>
<dbReference type="InterPro" id="IPR038297">
    <property type="entry name" value="CcmH/CycL/NrfF/Ccl2_sf"/>
</dbReference>
<keyword evidence="10" id="KW-1185">Reference proteome</keyword>
<keyword evidence="6 7" id="KW-0408">Iron</keyword>
<feature type="chain" id="PRO_5014493739" description="Cytochrome c-type biogenesis protein" evidence="7">
    <location>
        <begin position="25"/>
        <end position="148"/>
    </location>
</feature>
<dbReference type="EMBL" id="LT960611">
    <property type="protein sequence ID" value="SON48320.1"/>
    <property type="molecule type" value="Genomic_DNA"/>
</dbReference>
<dbReference type="OrthoDB" id="9804975at2"/>
<feature type="transmembrane region" description="Helical" evidence="7">
    <location>
        <begin position="122"/>
        <end position="140"/>
    </location>
</feature>
<dbReference type="Gene3D" id="1.10.8.640">
    <property type="entry name" value="Cytochrome C biogenesis protein"/>
    <property type="match status" value="1"/>
</dbReference>
<evidence type="ECO:0000256" key="6">
    <source>
        <dbReference type="ARBA" id="ARBA00023004"/>
    </source>
</evidence>
<keyword evidence="7" id="KW-0472">Membrane</keyword>
<reference evidence="9 10" key="1">
    <citation type="submission" date="2017-10" db="EMBL/GenBank/DDBJ databases">
        <authorList>
            <person name="Banno H."/>
            <person name="Chua N.-H."/>
        </authorList>
    </citation>
    <scope>NUCLEOTIDE SEQUENCE [LARGE SCALE GENOMIC DNA]</scope>
    <source>
        <strain evidence="9">Vibrio tapetis CECT4600</strain>
    </source>
</reference>
<dbReference type="PANTHER" id="PTHR47870:SF1">
    <property type="entry name" value="CYTOCHROME C-TYPE BIOGENESIS PROTEIN CCMH"/>
    <property type="match status" value="1"/>
</dbReference>
<evidence type="ECO:0000256" key="7">
    <source>
        <dbReference type="RuleBase" id="RU364112"/>
    </source>
</evidence>
<feature type="domain" description="CcmH/CycL/Ccl2/NrfF N-terminal" evidence="8">
    <location>
        <begin position="35"/>
        <end position="147"/>
    </location>
</feature>
<dbReference type="KEGG" id="vta:A0341"/>
<accession>A0A2N8Z8V3</accession>
<dbReference type="AlphaFoldDB" id="A0A2N8Z8V3"/>
<evidence type="ECO:0000256" key="1">
    <source>
        <dbReference type="ARBA" id="ARBA00010342"/>
    </source>
</evidence>
<dbReference type="GO" id="GO:0017004">
    <property type="term" value="P:cytochrome complex assembly"/>
    <property type="evidence" value="ECO:0007669"/>
    <property type="project" value="UniProtKB-KW"/>
</dbReference>
<keyword evidence="5" id="KW-0201">Cytochrome c-type biogenesis</keyword>
<dbReference type="InterPro" id="IPR051263">
    <property type="entry name" value="C-type_cytochrome_biogenesis"/>
</dbReference>
<keyword evidence="3 7" id="KW-0479">Metal-binding</keyword>
<dbReference type="GO" id="GO:0016829">
    <property type="term" value="F:lyase activity"/>
    <property type="evidence" value="ECO:0007669"/>
    <property type="project" value="UniProtKB-KW"/>
</dbReference>